<feature type="coiled-coil region" evidence="3">
    <location>
        <begin position="193"/>
        <end position="259"/>
    </location>
</feature>
<dbReference type="Proteomes" id="UP000501705">
    <property type="component" value="Chromosome"/>
</dbReference>
<keyword evidence="1" id="KW-0238">DNA-binding</keyword>
<dbReference type="Pfam" id="PF07508">
    <property type="entry name" value="Recombinase"/>
    <property type="match status" value="1"/>
</dbReference>
<dbReference type="GO" id="GO:0000150">
    <property type="term" value="F:DNA strand exchange activity"/>
    <property type="evidence" value="ECO:0007669"/>
    <property type="project" value="InterPro"/>
</dbReference>
<accession>A0A6G9XN32</accession>
<dbReference type="InterPro" id="IPR011109">
    <property type="entry name" value="DNA_bind_recombinase_dom"/>
</dbReference>
<evidence type="ECO:0000313" key="6">
    <source>
        <dbReference type="Proteomes" id="UP000501705"/>
    </source>
</evidence>
<feature type="domain" description="Recombinase" evidence="4">
    <location>
        <begin position="25"/>
        <end position="87"/>
    </location>
</feature>
<dbReference type="Gene3D" id="3.90.1750.20">
    <property type="entry name" value="Putative Large Serine Recombinase, Chain B, Domain 2"/>
    <property type="match status" value="1"/>
</dbReference>
<protein>
    <recommendedName>
        <fullName evidence="4">Recombinase domain-containing protein</fullName>
    </recommendedName>
</protein>
<reference evidence="5 6" key="1">
    <citation type="journal article" date="2019" name="ACS Chem. Biol.">
        <title>Identification and Mobilization of a Cryptic Antibiotic Biosynthesis Gene Locus from a Human-Pathogenic Nocardia Isolate.</title>
        <authorList>
            <person name="Herisse M."/>
            <person name="Ishida K."/>
            <person name="Porter J.L."/>
            <person name="Howden B."/>
            <person name="Hertweck C."/>
            <person name="Stinear T.P."/>
            <person name="Pidot S.J."/>
        </authorList>
    </citation>
    <scope>NUCLEOTIDE SEQUENCE [LARGE SCALE GENOMIC DNA]</scope>
    <source>
        <strain evidence="5 6">AUSMDU00024985</strain>
    </source>
</reference>
<name>A0A6G9XN32_NOCBR</name>
<dbReference type="PANTHER" id="PTHR30461">
    <property type="entry name" value="DNA-INVERTASE FROM LAMBDOID PROPHAGE"/>
    <property type="match status" value="1"/>
</dbReference>
<dbReference type="PANTHER" id="PTHR30461:SF2">
    <property type="entry name" value="SERINE RECOMBINASE PINE-RELATED"/>
    <property type="match status" value="1"/>
</dbReference>
<dbReference type="EMBL" id="CP046171">
    <property type="protein sequence ID" value="QIS02327.1"/>
    <property type="molecule type" value="Genomic_DNA"/>
</dbReference>
<organism evidence="5 6">
    <name type="scientific">Nocardia brasiliensis</name>
    <dbReference type="NCBI Taxonomy" id="37326"/>
    <lineage>
        <taxon>Bacteria</taxon>
        <taxon>Bacillati</taxon>
        <taxon>Actinomycetota</taxon>
        <taxon>Actinomycetes</taxon>
        <taxon>Mycobacteriales</taxon>
        <taxon>Nocardiaceae</taxon>
        <taxon>Nocardia</taxon>
    </lineage>
</organism>
<keyword evidence="2" id="KW-0233">DNA recombination</keyword>
<evidence type="ECO:0000256" key="2">
    <source>
        <dbReference type="ARBA" id="ARBA00023172"/>
    </source>
</evidence>
<dbReference type="AlphaFoldDB" id="A0A6G9XN32"/>
<sequence length="367" mass="41219">MADRLNLDLVSNPPPVPVDPTTAVGRWTWSNVREVLTNPKHTGHMVWNRRGRKANKNRRNPVAEWVWSPQPVHEALVSMEDFLVAQQPSARHRSRAGAQPNSHPDTKRTYWFRSYLKCDHCDRRMFGKTRKVAAYYACQPKKGYAAEDHPSGGSFFVREQDLLEHLGTFLNEQVFGAYRRAALESGDADSDAEDEGQRKREALRAQIADVEARMRRLVRNLELLDDPDPDFAADINQRRAELNDERARLRGTLAAVEAEVVETPNLNLIDALPTGYVDIQALPYELARQLFEAFRLEVRYNKTHHRAKYRVTLTGQTLRLAADIATTALGTANAATRLGGGGIRRVDGNNGVVPIYIAPPAGIEPAT</sequence>
<evidence type="ECO:0000259" key="4">
    <source>
        <dbReference type="Pfam" id="PF07508"/>
    </source>
</evidence>
<evidence type="ECO:0000313" key="5">
    <source>
        <dbReference type="EMBL" id="QIS02327.1"/>
    </source>
</evidence>
<gene>
    <name evidence="5" type="ORF">F5X71_08330</name>
</gene>
<dbReference type="InterPro" id="IPR050639">
    <property type="entry name" value="SSR_resolvase"/>
</dbReference>
<evidence type="ECO:0000256" key="1">
    <source>
        <dbReference type="ARBA" id="ARBA00023125"/>
    </source>
</evidence>
<proteinExistence type="predicted"/>
<dbReference type="InterPro" id="IPR038109">
    <property type="entry name" value="DNA_bind_recomb_sf"/>
</dbReference>
<keyword evidence="3" id="KW-0175">Coiled coil</keyword>
<dbReference type="GO" id="GO:0003677">
    <property type="term" value="F:DNA binding"/>
    <property type="evidence" value="ECO:0007669"/>
    <property type="project" value="UniProtKB-KW"/>
</dbReference>
<evidence type="ECO:0000256" key="3">
    <source>
        <dbReference type="SAM" id="Coils"/>
    </source>
</evidence>